<name>A0ABR5F144_9ACTN</name>
<comment type="caution">
    <text evidence="3">The sequence shown here is derived from an EMBL/GenBank/DDBJ whole genome shotgun (WGS) entry which is preliminary data.</text>
</comment>
<feature type="domain" description="Fatty acid desaturase" evidence="2">
    <location>
        <begin position="92"/>
        <end position="358"/>
    </location>
</feature>
<dbReference type="InterPro" id="IPR012171">
    <property type="entry name" value="Fatty_acid_desaturase"/>
</dbReference>
<evidence type="ECO:0000313" key="3">
    <source>
        <dbReference type="EMBL" id="KLL10385.1"/>
    </source>
</evidence>
<dbReference type="PANTHER" id="PTHR19353">
    <property type="entry name" value="FATTY ACID DESATURASE 2"/>
    <property type="match status" value="1"/>
</dbReference>
<feature type="compositionally biased region" description="Low complexity" evidence="1">
    <location>
        <begin position="9"/>
        <end position="31"/>
    </location>
</feature>
<evidence type="ECO:0000259" key="2">
    <source>
        <dbReference type="Pfam" id="PF00487"/>
    </source>
</evidence>
<dbReference type="EMBL" id="JWIO01000034">
    <property type="protein sequence ID" value="KLL10385.1"/>
    <property type="molecule type" value="Genomic_DNA"/>
</dbReference>
<accession>A0ABR5F144</accession>
<dbReference type="Pfam" id="PF00487">
    <property type="entry name" value="FA_desaturase"/>
    <property type="match status" value="1"/>
</dbReference>
<sequence length="420" mass="47890">MTTSPVTSARPAAPSRFTTRARPPAPARSTPPTRPVMLTAEQLAAFGAELDAIRQRIIDDLGEKDAAYIRRVVRAQRAFEAAGRALFYLPPAWPLAVASLSVSKILDNMEIGHNVLHGQYDWMGDPDLNSRGYEWDTVCPSGQWKYSHNYIHHTYTNIVGRDRDLGYGLLRMGEEQRWEPRCLGNPLYAFLLMLLFEWGVLLHDLEVDRIVTGERTWADTRPLHRGMLRKVRNQTLKDYVLFPLLTGPRLLPTLAGDALANLVRNVWAFTIIFCGHFPTGVATFCEEETRDESRAHWYYRQLLGSANITGGRLFHVMTGNLSHQIEHHLFPDVPARRYPEIAAEVREICRRYGLPYNTGRLSRQFFSVEKKIFRFALPPAEKTTGPTRTAAAHRMADRVRGIRRQREKFVGTATVSRRVV</sequence>
<dbReference type="Proteomes" id="UP000035425">
    <property type="component" value="Unassembled WGS sequence"/>
</dbReference>
<feature type="region of interest" description="Disordered" evidence="1">
    <location>
        <begin position="1"/>
        <end position="34"/>
    </location>
</feature>
<reference evidence="3 4" key="1">
    <citation type="submission" date="2014-12" db="EMBL/GenBank/DDBJ databases">
        <title>Frankia sp. BMG5.1 draft genome.</title>
        <authorList>
            <person name="Gtari M."/>
            <person name="Ghodhbane-Gtari F."/>
            <person name="Nouioui I."/>
            <person name="Ktari A."/>
            <person name="Hezbri K."/>
            <person name="Mimouni W."/>
            <person name="Sbissi I."/>
            <person name="Ayari A."/>
            <person name="Yamanaka T."/>
            <person name="Normand P."/>
            <person name="Tisa L.S."/>
            <person name="Boudabous A."/>
        </authorList>
    </citation>
    <scope>NUCLEOTIDE SEQUENCE [LARGE SCALE GENOMIC DNA]</scope>
    <source>
        <strain evidence="3 4">BMG5.1</strain>
    </source>
</reference>
<dbReference type="InterPro" id="IPR005804">
    <property type="entry name" value="FA_desaturase_dom"/>
</dbReference>
<dbReference type="PANTHER" id="PTHR19353:SF84">
    <property type="entry name" value="ACYL-COA DELTA-9-DESATURASE, DESB"/>
    <property type="match status" value="1"/>
</dbReference>
<protein>
    <submittedName>
        <fullName evidence="3">Fatty acid desaturase</fullName>
    </submittedName>
</protein>
<organism evidence="3 4">
    <name type="scientific">Protofrankia coriariae</name>
    <dbReference type="NCBI Taxonomy" id="1562887"/>
    <lineage>
        <taxon>Bacteria</taxon>
        <taxon>Bacillati</taxon>
        <taxon>Actinomycetota</taxon>
        <taxon>Actinomycetes</taxon>
        <taxon>Frankiales</taxon>
        <taxon>Frankiaceae</taxon>
        <taxon>Protofrankia</taxon>
    </lineage>
</organism>
<proteinExistence type="predicted"/>
<evidence type="ECO:0000256" key="1">
    <source>
        <dbReference type="SAM" id="MobiDB-lite"/>
    </source>
</evidence>
<evidence type="ECO:0000313" key="4">
    <source>
        <dbReference type="Proteomes" id="UP000035425"/>
    </source>
</evidence>
<dbReference type="CDD" id="cd03506">
    <property type="entry name" value="Delta6-FADS-like"/>
    <property type="match status" value="1"/>
</dbReference>
<gene>
    <name evidence="3" type="ORF">FrCorBMG51_18490</name>
</gene>
<keyword evidence="4" id="KW-1185">Reference proteome</keyword>